<sequence>MKVTLHKDFIFGKAEQWTMTSKDERVYQITVSLPKHARHLSDVPVLYVLDGDAYFTMFREMIQLQSRRSDKTGIKDMAIVGIGYGADRSFHSNRVYDFTPPSHSLSLPIKPDGSPWPDSGGADKFLAFIEEELKPELEACYSFNKHQQMIFGHSLGGLFTLYTLFRKPTAFQRYFACSPSIWWNEKMIVEHVTQLMFEREDVRQNIKLFMAAGTEEKPFLLNDAKEMRNLLTDAGMETLFVEGQGENHASIVPSIFSTGMRYLQAE</sequence>
<dbReference type="PANTHER" id="PTHR40841">
    <property type="entry name" value="SIDEROPHORE TRIACETYLFUSARININE C ESTERASE"/>
    <property type="match status" value="1"/>
</dbReference>
<comment type="caution">
    <text evidence="3">The sequence shown here is derived from an EMBL/GenBank/DDBJ whole genome shotgun (WGS) entry which is preliminary data.</text>
</comment>
<evidence type="ECO:0000256" key="2">
    <source>
        <dbReference type="ARBA" id="ARBA00022801"/>
    </source>
</evidence>
<dbReference type="SUPFAM" id="SSF53474">
    <property type="entry name" value="alpha/beta-Hydrolases"/>
    <property type="match status" value="1"/>
</dbReference>
<evidence type="ECO:0000313" key="4">
    <source>
        <dbReference type="Proteomes" id="UP000233343"/>
    </source>
</evidence>
<dbReference type="EMBL" id="PISD01000034">
    <property type="protein sequence ID" value="PKG27965.1"/>
    <property type="molecule type" value="Genomic_DNA"/>
</dbReference>
<dbReference type="InterPro" id="IPR052558">
    <property type="entry name" value="Siderophore_Hydrolase_D"/>
</dbReference>
<gene>
    <name evidence="3" type="ORF">CWS20_16400</name>
</gene>
<dbReference type="InterPro" id="IPR029058">
    <property type="entry name" value="AB_hydrolase_fold"/>
</dbReference>
<keyword evidence="4" id="KW-1185">Reference proteome</keyword>
<proteinExistence type="inferred from homology"/>
<dbReference type="RefSeq" id="WP_066194946.1">
    <property type="nucleotide sequence ID" value="NZ_JAFDQP010000008.1"/>
</dbReference>
<protein>
    <submittedName>
        <fullName evidence="3">Alpha/beta hydrolase</fullName>
    </submittedName>
</protein>
<evidence type="ECO:0000256" key="1">
    <source>
        <dbReference type="ARBA" id="ARBA00005622"/>
    </source>
</evidence>
<dbReference type="Gene3D" id="3.40.50.1820">
    <property type="entry name" value="alpha/beta hydrolase"/>
    <property type="match status" value="1"/>
</dbReference>
<name>A0A2N0ZEM6_9BACI</name>
<dbReference type="Proteomes" id="UP000233343">
    <property type="component" value="Unassembled WGS sequence"/>
</dbReference>
<dbReference type="AlphaFoldDB" id="A0A2N0ZEM6"/>
<accession>A0A2N0ZEM6</accession>
<reference evidence="3 4" key="1">
    <citation type="journal article" date="2010" name="Int. J. Syst. Evol. Microbiol.">
        <title>Bacillus horneckiae sp. nov., isolated from a spacecraft-assembly clean room.</title>
        <authorList>
            <person name="Vaishampayan P."/>
            <person name="Probst A."/>
            <person name="Krishnamurthi S."/>
            <person name="Ghosh S."/>
            <person name="Osman S."/>
            <person name="McDowall A."/>
            <person name="Ruckmani A."/>
            <person name="Mayilraj S."/>
            <person name="Venkateswaran K."/>
        </authorList>
    </citation>
    <scope>NUCLEOTIDE SEQUENCE [LARGE SCALE GENOMIC DNA]</scope>
    <source>
        <strain evidence="4">1PO1SC</strain>
    </source>
</reference>
<dbReference type="GO" id="GO:0016788">
    <property type="term" value="F:hydrolase activity, acting on ester bonds"/>
    <property type="evidence" value="ECO:0007669"/>
    <property type="project" value="TreeGrafter"/>
</dbReference>
<dbReference type="Pfam" id="PF00756">
    <property type="entry name" value="Esterase"/>
    <property type="match status" value="1"/>
</dbReference>
<organism evidence="3 4">
    <name type="scientific">Cytobacillus horneckiae</name>
    <dbReference type="NCBI Taxonomy" id="549687"/>
    <lineage>
        <taxon>Bacteria</taxon>
        <taxon>Bacillati</taxon>
        <taxon>Bacillota</taxon>
        <taxon>Bacilli</taxon>
        <taxon>Bacillales</taxon>
        <taxon>Bacillaceae</taxon>
        <taxon>Cytobacillus</taxon>
    </lineage>
</organism>
<evidence type="ECO:0000313" key="3">
    <source>
        <dbReference type="EMBL" id="PKG27965.1"/>
    </source>
</evidence>
<dbReference type="PANTHER" id="PTHR40841:SF2">
    <property type="entry name" value="SIDEROPHORE-DEGRADING ESTERASE (EUROFUNG)"/>
    <property type="match status" value="1"/>
</dbReference>
<keyword evidence="2 3" id="KW-0378">Hydrolase</keyword>
<comment type="similarity">
    <text evidence="1">Belongs to the esterase D family.</text>
</comment>
<dbReference type="InterPro" id="IPR000801">
    <property type="entry name" value="Esterase-like"/>
</dbReference>